<organism evidence="6 7">
    <name type="scientific">Leucobacter muris</name>
    <dbReference type="NCBI Taxonomy" id="1935379"/>
    <lineage>
        <taxon>Bacteria</taxon>
        <taxon>Bacillati</taxon>
        <taxon>Actinomycetota</taxon>
        <taxon>Actinomycetes</taxon>
        <taxon>Micrococcales</taxon>
        <taxon>Microbacteriaceae</taxon>
        <taxon>Leucobacter</taxon>
    </lineage>
</organism>
<evidence type="ECO:0000256" key="3">
    <source>
        <dbReference type="ARBA" id="ARBA00023125"/>
    </source>
</evidence>
<evidence type="ECO:0000313" key="7">
    <source>
        <dbReference type="Proteomes" id="UP000285768"/>
    </source>
</evidence>
<dbReference type="Gene3D" id="1.10.1660.10">
    <property type="match status" value="1"/>
</dbReference>
<reference evidence="6 7" key="1">
    <citation type="submission" date="2019-01" db="EMBL/GenBank/DDBJ databases">
        <title>Leucobacter muris sp. nov. isolated from the nose of a laboratory mouse.</title>
        <authorList>
            <person name="Benga L."/>
            <person name="Sproeer C."/>
            <person name="Schumann P."/>
            <person name="Verbarg S."/>
            <person name="Bunk B."/>
            <person name="Engelhardt E."/>
            <person name="Benten P.M."/>
            <person name="Sager M."/>
        </authorList>
    </citation>
    <scope>NUCLEOTIDE SEQUENCE [LARGE SCALE GENOMIC DNA]</scope>
    <source>
        <strain evidence="6 7">DSM 101948</strain>
    </source>
</reference>
<dbReference type="PANTHER" id="PTHR30204:SF69">
    <property type="entry name" value="MERR-FAMILY TRANSCRIPTIONAL REGULATOR"/>
    <property type="match status" value="1"/>
</dbReference>
<dbReference type="PANTHER" id="PTHR30204">
    <property type="entry name" value="REDOX-CYCLING DRUG-SENSING TRANSCRIPTIONAL ACTIVATOR SOXR"/>
    <property type="match status" value="1"/>
</dbReference>
<dbReference type="InterPro" id="IPR000551">
    <property type="entry name" value="MerR-type_HTH_dom"/>
</dbReference>
<evidence type="ECO:0000256" key="1">
    <source>
        <dbReference type="ARBA" id="ARBA00022491"/>
    </source>
</evidence>
<dbReference type="Pfam" id="PF13411">
    <property type="entry name" value="MerR_1"/>
    <property type="match status" value="1"/>
</dbReference>
<dbReference type="EMBL" id="CP035037">
    <property type="protein sequence ID" value="QAB16626.1"/>
    <property type="molecule type" value="Genomic_DNA"/>
</dbReference>
<keyword evidence="7" id="KW-1185">Reference proteome</keyword>
<dbReference type="SMART" id="SM00422">
    <property type="entry name" value="HTH_MERR"/>
    <property type="match status" value="1"/>
</dbReference>
<dbReference type="Gene3D" id="1.10.490.50">
    <property type="entry name" value="Antibiotic binding domain of TipA-like multidrug resistance regulators"/>
    <property type="match status" value="1"/>
</dbReference>
<evidence type="ECO:0000256" key="4">
    <source>
        <dbReference type="ARBA" id="ARBA00023163"/>
    </source>
</evidence>
<protein>
    <submittedName>
        <fullName evidence="6">MerR family transcriptional regulator</fullName>
    </submittedName>
</protein>
<gene>
    <name evidence="6" type="ORF">Leucomu_00555</name>
</gene>
<dbReference type="SUPFAM" id="SSF46955">
    <property type="entry name" value="Putative DNA-binding domain"/>
    <property type="match status" value="1"/>
</dbReference>
<evidence type="ECO:0000256" key="2">
    <source>
        <dbReference type="ARBA" id="ARBA00023015"/>
    </source>
</evidence>
<accession>A0ABX5QC46</accession>
<dbReference type="Proteomes" id="UP000285768">
    <property type="component" value="Chromosome"/>
</dbReference>
<keyword evidence="3" id="KW-0238">DNA-binding</keyword>
<dbReference type="InterPro" id="IPR012925">
    <property type="entry name" value="TipAS_dom"/>
</dbReference>
<sequence>MEHSIQQIARAAGTTSRTLRHYDRIGLVRPSRVGVNGYRYYDDRALVRLQRVLLLRELGLGLEAIGEVLRAQDAQARGGEPPAVAEARILGAHLELLRRERARVDAQIGSVERTIAALDRAGRAAPGEDHAEENLMSENMFDGFDHTRYREEVERRWGADAYARSDRWWRGLGEQGRAEWRARMERLGRDWIAAAGSGADPESAEGQDLARRHVEWLRGVPGTPASEAGGDLAGYVLGLAEMYAADDRFAANYGGAEGARFVRDALRVYVERELRG</sequence>
<dbReference type="SUPFAM" id="SSF89082">
    <property type="entry name" value="Antibiotic binding domain of TipA-like multidrug resistance regulators"/>
    <property type="match status" value="1"/>
</dbReference>
<dbReference type="RefSeq" id="WP_017884211.1">
    <property type="nucleotide sequence ID" value="NZ_CP035037.1"/>
</dbReference>
<proteinExistence type="predicted"/>
<dbReference type="PRINTS" id="PR00040">
    <property type="entry name" value="HTHMERR"/>
</dbReference>
<evidence type="ECO:0000313" key="6">
    <source>
        <dbReference type="EMBL" id="QAB16626.1"/>
    </source>
</evidence>
<keyword evidence="1" id="KW-0678">Repressor</keyword>
<dbReference type="Pfam" id="PF07739">
    <property type="entry name" value="TipAS"/>
    <property type="match status" value="1"/>
</dbReference>
<keyword evidence="4" id="KW-0804">Transcription</keyword>
<dbReference type="InterPro" id="IPR036244">
    <property type="entry name" value="TipA-like_antibiotic-bd"/>
</dbReference>
<dbReference type="InterPro" id="IPR047057">
    <property type="entry name" value="MerR_fam"/>
</dbReference>
<dbReference type="PROSITE" id="PS50937">
    <property type="entry name" value="HTH_MERR_2"/>
    <property type="match status" value="1"/>
</dbReference>
<keyword evidence="2" id="KW-0805">Transcription regulation</keyword>
<evidence type="ECO:0000259" key="5">
    <source>
        <dbReference type="PROSITE" id="PS50937"/>
    </source>
</evidence>
<dbReference type="InterPro" id="IPR009061">
    <property type="entry name" value="DNA-bd_dom_put_sf"/>
</dbReference>
<name>A0ABX5QC46_9MICO</name>
<feature type="domain" description="HTH merR-type" evidence="5">
    <location>
        <begin position="1"/>
        <end position="71"/>
    </location>
</feature>